<dbReference type="Pfam" id="PF08929">
    <property type="entry name" value="PoNi_C"/>
    <property type="match status" value="1"/>
</dbReference>
<dbReference type="EMBL" id="JAQQXS010000011">
    <property type="protein sequence ID" value="MDC8786107.1"/>
    <property type="molecule type" value="Genomic_DNA"/>
</dbReference>
<dbReference type="Gene3D" id="1.10.3920.10">
    <property type="entry name" value="PA2201 C-terminal domain-like"/>
    <property type="match status" value="1"/>
</dbReference>
<accession>A0ABT5KT40</accession>
<organism evidence="3 4">
    <name type="scientific">Roseateles koreensis</name>
    <dbReference type="NCBI Taxonomy" id="2987526"/>
    <lineage>
        <taxon>Bacteria</taxon>
        <taxon>Pseudomonadati</taxon>
        <taxon>Pseudomonadota</taxon>
        <taxon>Betaproteobacteria</taxon>
        <taxon>Burkholderiales</taxon>
        <taxon>Sphaerotilaceae</taxon>
        <taxon>Roseateles</taxon>
    </lineage>
</organism>
<gene>
    <name evidence="3" type="ORF">PRZ01_12985</name>
</gene>
<dbReference type="InterPro" id="IPR028983">
    <property type="entry name" value="PA2201-like_C"/>
</dbReference>
<name>A0ABT5KT40_9BURK</name>
<feature type="domain" description="PoNi C-terminal" evidence="2">
    <location>
        <begin position="143"/>
        <end position="250"/>
    </location>
</feature>
<evidence type="ECO:0000313" key="4">
    <source>
        <dbReference type="Proteomes" id="UP001219862"/>
    </source>
</evidence>
<sequence>MSKFEESKRDWFLTEAGYLENLEYFPRAMADPKLNDPINDLNEERFHRSGLSWDKCYNSVEYLILLYSAGEPVESLRAPADQVFAQFHRHKEMFPEWQMLYWEPDAYQYTLWLLGLAVLFNKPQEVVHIRSWVAQWTEERDQDDPLLSLLFARYGAPVGPSLDGLMFEKPYQHLFDAFTAPDKAQAQKSLTAYLKTWYRGMKDCYWHDRHKNTRHAVHFGYWSFEAGMATLLLDLDDSDYREMQFYPKDLVDYARIHGAGLPVERKPILVKTGQPAPHSGLYAAFDGLAPEVKRERGELLPMAEDLMDPKRPLRAFTWILRQRSDGGSVVA</sequence>
<proteinExistence type="predicted"/>
<reference evidence="3 4" key="1">
    <citation type="submission" date="2022-10" db="EMBL/GenBank/DDBJ databases">
        <title>paucibacter sp. hw8 Genome sequencing.</title>
        <authorList>
            <person name="Park S."/>
        </authorList>
    </citation>
    <scope>NUCLEOTIDE SEQUENCE [LARGE SCALE GENOMIC DNA]</scope>
    <source>
        <strain evidence="4">hw8</strain>
    </source>
</reference>
<comment type="caution">
    <text evidence="3">The sequence shown here is derived from an EMBL/GenBank/DDBJ whole genome shotgun (WGS) entry which is preliminary data.</text>
</comment>
<dbReference type="InterPro" id="IPR015025">
    <property type="entry name" value="PoNi_C"/>
</dbReference>
<keyword evidence="4" id="KW-1185">Reference proteome</keyword>
<evidence type="ECO:0000259" key="2">
    <source>
        <dbReference type="Pfam" id="PF08929"/>
    </source>
</evidence>
<dbReference type="Pfam" id="PF08928">
    <property type="entry name" value="PoNi_N"/>
    <property type="match status" value="1"/>
</dbReference>
<evidence type="ECO:0000259" key="1">
    <source>
        <dbReference type="Pfam" id="PF08928"/>
    </source>
</evidence>
<evidence type="ECO:0000313" key="3">
    <source>
        <dbReference type="EMBL" id="MDC8786107.1"/>
    </source>
</evidence>
<protein>
    <submittedName>
        <fullName evidence="3">DUF1911 domain-containing protein</fullName>
    </submittedName>
</protein>
<dbReference type="SUPFAM" id="SSF140731">
    <property type="entry name" value="PA2201 C-terminal domain-like"/>
    <property type="match status" value="1"/>
</dbReference>
<dbReference type="Proteomes" id="UP001219862">
    <property type="component" value="Unassembled WGS sequence"/>
</dbReference>
<dbReference type="InterPro" id="IPR015024">
    <property type="entry name" value="PoNi_N"/>
</dbReference>
<feature type="domain" description="PoNi N-terminal" evidence="1">
    <location>
        <begin position="9"/>
        <end position="126"/>
    </location>
</feature>
<dbReference type="RefSeq" id="WP_273597223.1">
    <property type="nucleotide sequence ID" value="NZ_JAQQXS010000011.1"/>
</dbReference>